<gene>
    <name evidence="1" type="ORF">EC847_101472</name>
</gene>
<accession>A0A4R6EXL2</accession>
<dbReference type="AlphaFoldDB" id="A0A4R6EXL2"/>
<dbReference type="EMBL" id="SNVX01000001">
    <property type="protein sequence ID" value="TDN64544.1"/>
    <property type="molecule type" value="Genomic_DNA"/>
</dbReference>
<evidence type="ECO:0000313" key="1">
    <source>
        <dbReference type="EMBL" id="TDN64544.1"/>
    </source>
</evidence>
<name>A0A4R6EXL2_SCAGO</name>
<proteinExistence type="predicted"/>
<dbReference type="Proteomes" id="UP000295530">
    <property type="component" value="Unassembled WGS sequence"/>
</dbReference>
<keyword evidence="2" id="KW-1185">Reference proteome</keyword>
<reference evidence="1 2" key="1">
    <citation type="submission" date="2019-03" db="EMBL/GenBank/DDBJ databases">
        <title>Genomic analyses of the natural microbiome of Caenorhabditis elegans.</title>
        <authorList>
            <person name="Samuel B."/>
        </authorList>
    </citation>
    <scope>NUCLEOTIDE SEQUENCE [LARGE SCALE GENOMIC DNA]</scope>
    <source>
        <strain evidence="1 2">BIGb0156</strain>
    </source>
</reference>
<evidence type="ECO:0000313" key="2">
    <source>
        <dbReference type="Proteomes" id="UP000295530"/>
    </source>
</evidence>
<organism evidence="1 2">
    <name type="scientific">Scandinavium goeteborgense</name>
    <dbReference type="NCBI Taxonomy" id="1851514"/>
    <lineage>
        <taxon>Bacteria</taxon>
        <taxon>Pseudomonadati</taxon>
        <taxon>Pseudomonadota</taxon>
        <taxon>Gammaproteobacteria</taxon>
        <taxon>Enterobacterales</taxon>
        <taxon>Enterobacteriaceae</taxon>
        <taxon>Scandinavium</taxon>
    </lineage>
</organism>
<sequence length="71" mass="8167">MMQFSVLNLVQASMLAERPILSERSFMQQWRKTYLSFRQLAGCGLQSLPVDTLYFKPQKGGKTWGLQALLQ</sequence>
<comment type="caution">
    <text evidence="1">The sequence shown here is derived from an EMBL/GenBank/DDBJ whole genome shotgun (WGS) entry which is preliminary data.</text>
</comment>
<protein>
    <submittedName>
        <fullName evidence="1">Uncharacterized protein</fullName>
    </submittedName>
</protein>